<protein>
    <submittedName>
        <fullName evidence="1">Unannotated protein</fullName>
    </submittedName>
</protein>
<evidence type="ECO:0000313" key="2">
    <source>
        <dbReference type="EMBL" id="CAB4796675.1"/>
    </source>
</evidence>
<dbReference type="AlphaFoldDB" id="A0A6J6WUQ0"/>
<reference evidence="1" key="1">
    <citation type="submission" date="2020-05" db="EMBL/GenBank/DDBJ databases">
        <authorList>
            <person name="Chiriac C."/>
            <person name="Salcher M."/>
            <person name="Ghai R."/>
            <person name="Kavagutti S V."/>
        </authorList>
    </citation>
    <scope>NUCLEOTIDE SEQUENCE</scope>
</reference>
<dbReference type="EMBL" id="CAFBOK010000187">
    <property type="protein sequence ID" value="CAB4993368.1"/>
    <property type="molecule type" value="Genomic_DNA"/>
</dbReference>
<name>A0A6J6WUQ0_9ZZZZ</name>
<organism evidence="1">
    <name type="scientific">freshwater metagenome</name>
    <dbReference type="NCBI Taxonomy" id="449393"/>
    <lineage>
        <taxon>unclassified sequences</taxon>
        <taxon>metagenomes</taxon>
        <taxon>ecological metagenomes</taxon>
    </lineage>
</organism>
<evidence type="ECO:0000313" key="1">
    <source>
        <dbReference type="EMBL" id="CAB4788522.1"/>
    </source>
</evidence>
<dbReference type="EMBL" id="CAFAAM010000030">
    <property type="protein sequence ID" value="CAB4796675.1"/>
    <property type="molecule type" value="Genomic_DNA"/>
</dbReference>
<proteinExistence type="predicted"/>
<gene>
    <name evidence="1" type="ORF">UFOPK2969_00585</name>
    <name evidence="2" type="ORF">UFOPK3010_00348</name>
    <name evidence="3" type="ORF">UFOPK3927_01433</name>
</gene>
<evidence type="ECO:0000313" key="3">
    <source>
        <dbReference type="EMBL" id="CAB4993368.1"/>
    </source>
</evidence>
<accession>A0A6J6WUQ0</accession>
<sequence length="208" mass="22943">MRPLLLLVASAPIPTALHLRIGKAGKTTWRCIYTTARNTSKEWSVPTLLASHRSTSTTDTSPKNCDISSPTLKPGSSFFILRSPQPSTRFALNFLNFNCCYRLMMEVAPLSSKEPSGTRRFSHRLRYFPFPHRHPMICTSSTPAAPRGCPRECCGAKATSTLLLSAAGRSRPASNTNRLNPSSRILSKAACEYSPPLRSCTALRTGWR</sequence>
<dbReference type="EMBL" id="CAFAAD010000031">
    <property type="protein sequence ID" value="CAB4788522.1"/>
    <property type="molecule type" value="Genomic_DNA"/>
</dbReference>